<name>A0ABR7IPV2_9CLOT</name>
<accession>A0ABR7IPV2</accession>
<gene>
    <name evidence="2" type="ORF">H8Z77_03860</name>
</gene>
<dbReference type="SUPFAM" id="SSF50346">
    <property type="entry name" value="PRC-barrel domain"/>
    <property type="match status" value="1"/>
</dbReference>
<protein>
    <submittedName>
        <fullName evidence="2">YlmC/YmxH family sporulation protein</fullName>
    </submittedName>
</protein>
<dbReference type="Gene3D" id="2.30.30.240">
    <property type="entry name" value="PRC-barrel domain"/>
    <property type="match status" value="1"/>
</dbReference>
<dbReference type="InterPro" id="IPR011033">
    <property type="entry name" value="PRC_barrel-like_sf"/>
</dbReference>
<keyword evidence="3" id="KW-1185">Reference proteome</keyword>
<dbReference type="InterPro" id="IPR014238">
    <property type="entry name" value="Spore_YlmC/YmxH"/>
</dbReference>
<sequence>MLIRGEDLRCKDVINLKDGVKIGTVDDFELDSCTAQIQAIVIGGRKKFFGLLGQEEDIVICWKDINVIGEDAILVCLEQCNCCHPKRNRGQFFRNLFG</sequence>
<dbReference type="Pfam" id="PF05239">
    <property type="entry name" value="PRC"/>
    <property type="match status" value="1"/>
</dbReference>
<dbReference type="Proteomes" id="UP000649151">
    <property type="component" value="Unassembled WGS sequence"/>
</dbReference>
<feature type="domain" description="PRC-barrel" evidence="1">
    <location>
        <begin position="3"/>
        <end position="75"/>
    </location>
</feature>
<dbReference type="NCBIfam" id="TIGR02888">
    <property type="entry name" value="spore_YlmC_YmxH"/>
    <property type="match status" value="1"/>
</dbReference>
<evidence type="ECO:0000259" key="1">
    <source>
        <dbReference type="Pfam" id="PF05239"/>
    </source>
</evidence>
<dbReference type="PANTHER" id="PTHR40061">
    <property type="entry name" value="SPORULATION PROTEIN YLMC-RELATED"/>
    <property type="match status" value="1"/>
</dbReference>
<evidence type="ECO:0000313" key="3">
    <source>
        <dbReference type="Proteomes" id="UP000649151"/>
    </source>
</evidence>
<organism evidence="2 3">
    <name type="scientific">Clostridium facile</name>
    <dbReference type="NCBI Taxonomy" id="2763035"/>
    <lineage>
        <taxon>Bacteria</taxon>
        <taxon>Bacillati</taxon>
        <taxon>Bacillota</taxon>
        <taxon>Clostridia</taxon>
        <taxon>Eubacteriales</taxon>
        <taxon>Clostridiaceae</taxon>
        <taxon>Clostridium</taxon>
    </lineage>
</organism>
<proteinExistence type="predicted"/>
<dbReference type="EMBL" id="JACOQK010000001">
    <property type="protein sequence ID" value="MBC5787160.1"/>
    <property type="molecule type" value="Genomic_DNA"/>
</dbReference>
<dbReference type="PANTHER" id="PTHR40061:SF1">
    <property type="entry name" value="SPORULATION PROTEIN YLMC-RELATED"/>
    <property type="match status" value="1"/>
</dbReference>
<dbReference type="RefSeq" id="WP_069988873.1">
    <property type="nucleotide sequence ID" value="NZ_JACOQK010000001.1"/>
</dbReference>
<reference evidence="2 3" key="1">
    <citation type="submission" date="2020-08" db="EMBL/GenBank/DDBJ databases">
        <title>Genome public.</title>
        <authorList>
            <person name="Liu C."/>
            <person name="Sun Q."/>
        </authorList>
    </citation>
    <scope>NUCLEOTIDE SEQUENCE [LARGE SCALE GENOMIC DNA]</scope>
    <source>
        <strain evidence="2 3">NSJ-27</strain>
    </source>
</reference>
<evidence type="ECO:0000313" key="2">
    <source>
        <dbReference type="EMBL" id="MBC5787160.1"/>
    </source>
</evidence>
<comment type="caution">
    <text evidence="2">The sequence shown here is derived from an EMBL/GenBank/DDBJ whole genome shotgun (WGS) entry which is preliminary data.</text>
</comment>
<dbReference type="InterPro" id="IPR027275">
    <property type="entry name" value="PRC-brl_dom"/>
</dbReference>